<dbReference type="SUPFAM" id="SSF52943">
    <property type="entry name" value="ATP synthase (F1-ATPase), gamma subunit"/>
    <property type="match status" value="1"/>
</dbReference>
<comment type="similarity">
    <text evidence="3">Belongs to the ATPase gamma chain family.</text>
</comment>
<evidence type="ECO:0000313" key="11">
    <source>
        <dbReference type="Proteomes" id="UP000007844"/>
    </source>
</evidence>
<dbReference type="STRING" id="690850.Desaf_0744"/>
<dbReference type="RefSeq" id="WP_014258931.1">
    <property type="nucleotide sequence ID" value="NC_016629.1"/>
</dbReference>
<dbReference type="InterPro" id="IPR000131">
    <property type="entry name" value="ATP_synth_F1_gsu"/>
</dbReference>
<dbReference type="GO" id="GO:0045259">
    <property type="term" value="C:proton-transporting ATP synthase complex"/>
    <property type="evidence" value="ECO:0007669"/>
    <property type="project" value="UniProtKB-KW"/>
</dbReference>
<dbReference type="KEGG" id="daf:Desaf_0744"/>
<dbReference type="PANTHER" id="PTHR11693:SF22">
    <property type="entry name" value="ATP SYNTHASE SUBUNIT GAMMA, MITOCHONDRIAL"/>
    <property type="match status" value="1"/>
</dbReference>
<name>F3YUR8_DESAF</name>
<dbReference type="Proteomes" id="UP000007844">
    <property type="component" value="Chromosome"/>
</dbReference>
<dbReference type="PANTHER" id="PTHR11693">
    <property type="entry name" value="ATP SYNTHASE GAMMA CHAIN"/>
    <property type="match status" value="1"/>
</dbReference>
<dbReference type="eggNOG" id="COG0224">
    <property type="taxonomic scope" value="Bacteria"/>
</dbReference>
<evidence type="ECO:0000313" key="10">
    <source>
        <dbReference type="EMBL" id="EGJ49095.1"/>
    </source>
</evidence>
<evidence type="ECO:0000256" key="5">
    <source>
        <dbReference type="ARBA" id="ARBA00022781"/>
    </source>
</evidence>
<accession>F3YUR8</accession>
<dbReference type="Gene3D" id="3.40.1380.10">
    <property type="match status" value="1"/>
</dbReference>
<evidence type="ECO:0000256" key="4">
    <source>
        <dbReference type="ARBA" id="ARBA00022448"/>
    </source>
</evidence>
<organism evidence="10 11">
    <name type="scientific">Desulfocurvibacter africanus subsp. africanus str. Walvis Bay</name>
    <dbReference type="NCBI Taxonomy" id="690850"/>
    <lineage>
        <taxon>Bacteria</taxon>
        <taxon>Pseudomonadati</taxon>
        <taxon>Thermodesulfobacteriota</taxon>
        <taxon>Desulfovibrionia</taxon>
        <taxon>Desulfovibrionales</taxon>
        <taxon>Desulfovibrionaceae</taxon>
        <taxon>Desulfocurvibacter</taxon>
    </lineage>
</organism>
<dbReference type="GO" id="GO:0046933">
    <property type="term" value="F:proton-transporting ATP synthase activity, rotational mechanism"/>
    <property type="evidence" value="ECO:0007669"/>
    <property type="project" value="InterPro"/>
</dbReference>
<gene>
    <name evidence="10" type="ORF">Desaf_0744</name>
</gene>
<dbReference type="CDD" id="cd12151">
    <property type="entry name" value="F1-ATPase_gamma"/>
    <property type="match status" value="1"/>
</dbReference>
<dbReference type="HOGENOM" id="CLU_050669_1_0_7"/>
<comment type="function">
    <text evidence="1">Produces ATP from ADP in the presence of a proton gradient across the membrane. The gamma chain is believed to be important in regulating ATPase activity and the flow of protons through the CF(0) complex.</text>
</comment>
<keyword evidence="4" id="KW-0813">Transport</keyword>
<keyword evidence="8" id="KW-0139">CF(1)</keyword>
<keyword evidence="9" id="KW-0066">ATP synthesis</keyword>
<reference evidence="10 11" key="1">
    <citation type="journal article" date="2011" name="J. Bacteriol.">
        <title>Genome sequence of the mercury-methylating and pleomorphic Desulfovibrio africanus Strain Walvis Bay.</title>
        <authorList>
            <person name="Brown S.D."/>
            <person name="Wall J.D."/>
            <person name="Kucken A.M."/>
            <person name="Gilmour C.C."/>
            <person name="Podar M."/>
            <person name="Brandt C.C."/>
            <person name="Teshima H."/>
            <person name="Detter J.C."/>
            <person name="Han C.S."/>
            <person name="Land M.L."/>
            <person name="Lucas S."/>
            <person name="Han J."/>
            <person name="Pennacchio L."/>
            <person name="Nolan M."/>
            <person name="Pitluck S."/>
            <person name="Woyke T."/>
            <person name="Goodwin L."/>
            <person name="Palumbo A.V."/>
            <person name="Elias D.A."/>
        </authorList>
    </citation>
    <scope>NUCLEOTIDE SEQUENCE [LARGE SCALE GENOMIC DNA]</scope>
    <source>
        <strain evidence="10 11">Walvis Bay</strain>
    </source>
</reference>
<keyword evidence="6" id="KW-0406">Ion transport</keyword>
<dbReference type="Gene3D" id="1.10.287.80">
    <property type="entry name" value="ATP synthase, gamma subunit, helix hairpin domain"/>
    <property type="match status" value="1"/>
</dbReference>
<dbReference type="NCBIfam" id="TIGR03323">
    <property type="entry name" value="alt_F1F0_F1_gam"/>
    <property type="match status" value="1"/>
</dbReference>
<evidence type="ECO:0000256" key="6">
    <source>
        <dbReference type="ARBA" id="ARBA00023065"/>
    </source>
</evidence>
<comment type="subcellular location">
    <subcellularLocation>
        <location evidence="2">Membrane</location>
        <topology evidence="2">Peripheral membrane protein</topology>
    </subcellularLocation>
</comment>
<dbReference type="PRINTS" id="PR00126">
    <property type="entry name" value="ATPASEGAMMA"/>
</dbReference>
<sequence length="293" mass="33395">MTIQALERKIKTATELLSVVKTMKAMASVNIRTYERAVGSLAEYGRTINLAWLVFFLRAGGFPLVEAKGPAVVLAIGSDQGMCGQFNEVILQEIERREPDLRKDGEDVSYWVSGERVLGGLVDSGRDVRMHFQLPGSLSAVDTEVMAIIEHMDRQRREQGIQRFYLLNNRPAKGSAYESRLRKLLPLDKEWAARFEQRTWPERSLPQINMAPKDFFGHLFSQYLFISLYRAFGQSLASENAARLSSMQSAEKNIDEMKDRLTMEYRQARQTQITGELMDVVSGFEALRDRDES</sequence>
<evidence type="ECO:0000256" key="2">
    <source>
        <dbReference type="ARBA" id="ARBA00004170"/>
    </source>
</evidence>
<dbReference type="Pfam" id="PF00231">
    <property type="entry name" value="ATP-synt"/>
    <property type="match status" value="1"/>
</dbReference>
<evidence type="ECO:0000256" key="8">
    <source>
        <dbReference type="ARBA" id="ARBA00023196"/>
    </source>
</evidence>
<dbReference type="EMBL" id="CP003221">
    <property type="protein sequence ID" value="EGJ49095.1"/>
    <property type="molecule type" value="Genomic_DNA"/>
</dbReference>
<evidence type="ECO:0000256" key="1">
    <source>
        <dbReference type="ARBA" id="ARBA00003456"/>
    </source>
</evidence>
<proteinExistence type="inferred from homology"/>
<evidence type="ECO:0000256" key="7">
    <source>
        <dbReference type="ARBA" id="ARBA00023136"/>
    </source>
</evidence>
<evidence type="ECO:0000256" key="9">
    <source>
        <dbReference type="ARBA" id="ARBA00023310"/>
    </source>
</evidence>
<keyword evidence="11" id="KW-1185">Reference proteome</keyword>
<keyword evidence="5" id="KW-0375">Hydrogen ion transport</keyword>
<dbReference type="AlphaFoldDB" id="F3YUR8"/>
<protein>
    <submittedName>
        <fullName evidence="10">H+transporting two-sector ATPase gamma subunit</fullName>
    </submittedName>
</protein>
<dbReference type="InterPro" id="IPR035968">
    <property type="entry name" value="ATP_synth_F1_ATPase_gsu"/>
</dbReference>
<keyword evidence="7" id="KW-0472">Membrane</keyword>
<evidence type="ECO:0000256" key="3">
    <source>
        <dbReference type="ARBA" id="ARBA00007681"/>
    </source>
</evidence>
<dbReference type="InterPro" id="IPR017709">
    <property type="entry name" value="Alt_ATP_synth_F1_gsu"/>
</dbReference>